<dbReference type="EC" id="2.4.1.4" evidence="2"/>
<dbReference type="InterPro" id="IPR013780">
    <property type="entry name" value="Glyco_hydro_b"/>
</dbReference>
<feature type="domain" description="Glycosyl hydrolase family 13 catalytic" evidence="1">
    <location>
        <begin position="92"/>
        <end position="550"/>
    </location>
</feature>
<dbReference type="RefSeq" id="WP_063843395.1">
    <property type="nucleotide sequence ID" value="NZ_JBHSXZ010000047.1"/>
</dbReference>
<evidence type="ECO:0000313" key="3">
    <source>
        <dbReference type="Proteomes" id="UP000266089"/>
    </source>
</evidence>
<dbReference type="OrthoDB" id="9805159at2"/>
<organism evidence="2 3">
    <name type="scientific">Meiothermus taiwanensis</name>
    <dbReference type="NCBI Taxonomy" id="172827"/>
    <lineage>
        <taxon>Bacteria</taxon>
        <taxon>Thermotogati</taxon>
        <taxon>Deinococcota</taxon>
        <taxon>Deinococci</taxon>
        <taxon>Thermales</taxon>
        <taxon>Thermaceae</taxon>
        <taxon>Meiothermus</taxon>
    </lineage>
</organism>
<dbReference type="Gene3D" id="2.60.40.1180">
    <property type="entry name" value="Golgi alpha-mannosidase II"/>
    <property type="match status" value="1"/>
</dbReference>
<keyword evidence="2" id="KW-0328">Glycosyltransferase</keyword>
<dbReference type="GO" id="GO:0047669">
    <property type="term" value="F:amylosucrase activity"/>
    <property type="evidence" value="ECO:0007669"/>
    <property type="project" value="UniProtKB-EC"/>
</dbReference>
<evidence type="ECO:0000313" key="2">
    <source>
        <dbReference type="EMBL" id="RIH77869.1"/>
    </source>
</evidence>
<sequence length="636" mass="72171">MDEALFFAGIASQMGRPGTYQAADLQARVRRHLPDLMAGLQAVYPQAPAVAERAAQVIGRNLAERPPELLALDLERIHTPDWFQQPHMHGYIAYADRFAGTLQGVGQHIGYLKELGIRYLHLMPLLLPREGENDGGYAVADYRQVRPDLGSMEDLEALCTQLRHEGISLCLDLVLNHVAREHPWALAARRGDPKYRNYFYIYPDRTIPDQFERTLPEIFPDFAPGNFTWDEELKGWVWTTFNRWQWDVNWSNPEVFLEYLDLILWLANKGVEVFRLDAIAFTWKRLGTHCQNQPEVHALTQALRAAVRMAAPAVAFKAEAIVAPEDLIAYLGSGKHYGKVSELAYHNTLMVQIWSSLASRDTRLFTQALRRFPQKPPSTAWATYLRCHDDIGWAISDTDAAAVGLSGPAHRRFLSDFYKGDFPGSFARGLHFQENPTTGDRRTSGSAASLAGLEAALESGNPRLIHLAIERILLAHAVFIGYGEGIPLIYMGDELGMLNDYDYAQEPAHKDDNRWLHRPRMDWAKAQRRHQEGTVEHRIFHGIKALLQARARTPQMHAAFPTQALWQPNPHLLLLKREHPQGRLVQVYNFSEQDQPFPFEALGQEGIVQPFDQITQAPAPAYLGPYARLWLTQHPV</sequence>
<dbReference type="InterPro" id="IPR044077">
    <property type="entry name" value="Amylosucrase"/>
</dbReference>
<dbReference type="Gene3D" id="3.20.20.80">
    <property type="entry name" value="Glycosidases"/>
    <property type="match status" value="1"/>
</dbReference>
<dbReference type="Pfam" id="PF22582">
    <property type="entry name" value="Amylosucrase_C-like"/>
    <property type="match status" value="1"/>
</dbReference>
<dbReference type="SMART" id="SM00642">
    <property type="entry name" value="Aamy"/>
    <property type="match status" value="1"/>
</dbReference>
<dbReference type="PANTHER" id="PTHR10357:SF213">
    <property type="entry name" value="ALPHA AMYLASE CATALYTIC REGION"/>
    <property type="match status" value="1"/>
</dbReference>
<dbReference type="InterPro" id="IPR017853">
    <property type="entry name" value="GH"/>
</dbReference>
<dbReference type="InterPro" id="IPR055218">
    <property type="entry name" value="Amylosucrase_C"/>
</dbReference>
<dbReference type="Gene3D" id="3.90.400.10">
    <property type="entry name" value="Oligo-1,6-glucosidase, Domain 2"/>
    <property type="match status" value="1"/>
</dbReference>
<dbReference type="CDD" id="cd11324">
    <property type="entry name" value="AmyAc_Amylosucrase"/>
    <property type="match status" value="1"/>
</dbReference>
<dbReference type="Pfam" id="PF00128">
    <property type="entry name" value="Alpha-amylase"/>
    <property type="match status" value="1"/>
</dbReference>
<dbReference type="Gene3D" id="1.10.1740.10">
    <property type="match status" value="1"/>
</dbReference>
<dbReference type="GO" id="GO:0005975">
    <property type="term" value="P:carbohydrate metabolic process"/>
    <property type="evidence" value="ECO:0007669"/>
    <property type="project" value="InterPro"/>
</dbReference>
<proteinExistence type="predicted"/>
<dbReference type="PANTHER" id="PTHR10357">
    <property type="entry name" value="ALPHA-AMYLASE FAMILY MEMBER"/>
    <property type="match status" value="1"/>
</dbReference>
<evidence type="ECO:0000259" key="1">
    <source>
        <dbReference type="SMART" id="SM00642"/>
    </source>
</evidence>
<dbReference type="SUPFAM" id="SSF51445">
    <property type="entry name" value="(Trans)glycosidases"/>
    <property type="match status" value="1"/>
</dbReference>
<protein>
    <submittedName>
        <fullName evidence="2">Amylosucrase</fullName>
        <ecNumber evidence="2">2.4.1.4</ecNumber>
    </submittedName>
</protein>
<dbReference type="InterPro" id="IPR006047">
    <property type="entry name" value="GH13_cat_dom"/>
</dbReference>
<name>A0A399E3H3_9DEIN</name>
<gene>
    <name evidence="2" type="primary">ams</name>
    <name evidence="2" type="ORF">Mcate_01126</name>
</gene>
<accession>A0A399E3H3</accession>
<dbReference type="InterPro" id="IPR045857">
    <property type="entry name" value="O16G_dom_2"/>
</dbReference>
<keyword evidence="2" id="KW-0808">Transferase</keyword>
<dbReference type="EMBL" id="QWKX01000021">
    <property type="protein sequence ID" value="RIH77869.1"/>
    <property type="molecule type" value="Genomic_DNA"/>
</dbReference>
<dbReference type="AlphaFoldDB" id="A0A399E3H3"/>
<dbReference type="Proteomes" id="UP000266089">
    <property type="component" value="Unassembled WGS sequence"/>
</dbReference>
<reference evidence="2 3" key="1">
    <citation type="submission" date="2018-08" db="EMBL/GenBank/DDBJ databases">
        <title>Meiothermus cateniformans JCM 15151 genome sequencing project.</title>
        <authorList>
            <person name="Da Costa M.S."/>
            <person name="Albuquerque L."/>
            <person name="Raposo P."/>
            <person name="Froufe H.J.C."/>
            <person name="Barroso C.S."/>
            <person name="Egas C."/>
        </authorList>
    </citation>
    <scope>NUCLEOTIDE SEQUENCE [LARGE SCALE GENOMIC DNA]</scope>
    <source>
        <strain evidence="2 3">JCM 15151</strain>
    </source>
</reference>
<comment type="caution">
    <text evidence="2">The sequence shown here is derived from an EMBL/GenBank/DDBJ whole genome shotgun (WGS) entry which is preliminary data.</text>
</comment>